<feature type="transmembrane region" description="Helical" evidence="5">
    <location>
        <begin position="165"/>
        <end position="185"/>
    </location>
</feature>
<dbReference type="EMBL" id="HBGK01008912">
    <property type="protein sequence ID" value="CAD9275732.1"/>
    <property type="molecule type" value="Transcribed_RNA"/>
</dbReference>
<evidence type="ECO:0000256" key="4">
    <source>
        <dbReference type="ARBA" id="ARBA00023136"/>
    </source>
</evidence>
<dbReference type="AlphaFoldDB" id="A0A7S1UQU3"/>
<proteinExistence type="predicted"/>
<evidence type="ECO:0000256" key="5">
    <source>
        <dbReference type="SAM" id="Phobius"/>
    </source>
</evidence>
<feature type="transmembrane region" description="Helical" evidence="5">
    <location>
        <begin position="26"/>
        <end position="46"/>
    </location>
</feature>
<feature type="transmembrane region" description="Helical" evidence="5">
    <location>
        <begin position="235"/>
        <end position="255"/>
    </location>
</feature>
<sequence>MPPARTFSRISTTNNMGVDNRRAKDLSYLAFNFFSTIAVTFINKICFSRVEFGFPAALCNIHFLVTWVGVEMLRRCGMFETVKVRVTDRNFLLICFLVGVVTPLNNTSLKLNSVGFYQIFKLLVTPVVVLLEYLWDRKTLSTARALCLMGVCGFVLFSSKSDVSFSPYGMICASLWVPLAAAYKVQWGRVRKQYNTTTLALMYAVLPYAIVVQALVSPLVDPPGILEFVWTPNAIMWIGLSGIAAFLVNFSGFLVMGNIGALAHVLLGQVKTAVIMFGAFFLFASTYSEMQLLGAAGAVVMIVFYTHVTLREKEGEKTRAKDDTTLPLIDDSAASTNGPKVVQLTK</sequence>
<keyword evidence="2 5" id="KW-0812">Transmembrane</keyword>
<dbReference type="GO" id="GO:0016020">
    <property type="term" value="C:membrane"/>
    <property type="evidence" value="ECO:0007669"/>
    <property type="project" value="UniProtKB-SubCell"/>
</dbReference>
<comment type="subcellular location">
    <subcellularLocation>
        <location evidence="1">Membrane</location>
        <topology evidence="1">Multi-pass membrane protein</topology>
    </subcellularLocation>
</comment>
<dbReference type="InterPro" id="IPR004853">
    <property type="entry name" value="Sugar_P_trans_dom"/>
</dbReference>
<evidence type="ECO:0000256" key="1">
    <source>
        <dbReference type="ARBA" id="ARBA00004141"/>
    </source>
</evidence>
<protein>
    <recommendedName>
        <fullName evidence="6">Sugar phosphate transporter domain-containing protein</fullName>
    </recommendedName>
</protein>
<reference evidence="7" key="1">
    <citation type="submission" date="2021-01" db="EMBL/GenBank/DDBJ databases">
        <authorList>
            <person name="Corre E."/>
            <person name="Pelletier E."/>
            <person name="Niang G."/>
            <person name="Scheremetjew M."/>
            <person name="Finn R."/>
            <person name="Kale V."/>
            <person name="Holt S."/>
            <person name="Cochrane G."/>
            <person name="Meng A."/>
            <person name="Brown T."/>
            <person name="Cohen L."/>
        </authorList>
    </citation>
    <scope>NUCLEOTIDE SEQUENCE</scope>
    <source>
        <strain evidence="7">CCMP 410</strain>
    </source>
</reference>
<feature type="transmembrane region" description="Helical" evidence="5">
    <location>
        <begin position="115"/>
        <end position="135"/>
    </location>
</feature>
<keyword evidence="3 5" id="KW-1133">Transmembrane helix</keyword>
<feature type="transmembrane region" description="Helical" evidence="5">
    <location>
        <begin position="262"/>
        <end position="284"/>
    </location>
</feature>
<feature type="transmembrane region" description="Helical" evidence="5">
    <location>
        <begin position="290"/>
        <end position="310"/>
    </location>
</feature>
<name>A0A7S1UQU3_9STRA</name>
<organism evidence="7">
    <name type="scientific">Grammatophora oceanica</name>
    <dbReference type="NCBI Taxonomy" id="210454"/>
    <lineage>
        <taxon>Eukaryota</taxon>
        <taxon>Sar</taxon>
        <taxon>Stramenopiles</taxon>
        <taxon>Ochrophyta</taxon>
        <taxon>Bacillariophyta</taxon>
        <taxon>Fragilariophyceae</taxon>
        <taxon>Fragilariophycidae</taxon>
        <taxon>Rhabdonematales</taxon>
        <taxon>Grammatophoraceae</taxon>
        <taxon>Grammatophora</taxon>
    </lineage>
</organism>
<evidence type="ECO:0000256" key="3">
    <source>
        <dbReference type="ARBA" id="ARBA00022989"/>
    </source>
</evidence>
<gene>
    <name evidence="7" type="ORF">GOCE00092_LOCUS4640</name>
</gene>
<feature type="transmembrane region" description="Helical" evidence="5">
    <location>
        <begin position="91"/>
        <end position="109"/>
    </location>
</feature>
<dbReference type="Pfam" id="PF03151">
    <property type="entry name" value="TPT"/>
    <property type="match status" value="1"/>
</dbReference>
<accession>A0A7S1UQU3</accession>
<feature type="transmembrane region" description="Helical" evidence="5">
    <location>
        <begin position="52"/>
        <end position="70"/>
    </location>
</feature>
<dbReference type="InterPro" id="IPR050186">
    <property type="entry name" value="TPT_transporter"/>
</dbReference>
<evidence type="ECO:0000256" key="2">
    <source>
        <dbReference type="ARBA" id="ARBA00022692"/>
    </source>
</evidence>
<feature type="transmembrane region" description="Helical" evidence="5">
    <location>
        <begin position="142"/>
        <end position="159"/>
    </location>
</feature>
<dbReference type="PANTHER" id="PTHR11132">
    <property type="entry name" value="SOLUTE CARRIER FAMILY 35"/>
    <property type="match status" value="1"/>
</dbReference>
<evidence type="ECO:0000259" key="6">
    <source>
        <dbReference type="Pfam" id="PF03151"/>
    </source>
</evidence>
<keyword evidence="4 5" id="KW-0472">Membrane</keyword>
<feature type="domain" description="Sugar phosphate transporter" evidence="6">
    <location>
        <begin position="27"/>
        <end position="305"/>
    </location>
</feature>
<feature type="transmembrane region" description="Helical" evidence="5">
    <location>
        <begin position="197"/>
        <end position="215"/>
    </location>
</feature>
<evidence type="ECO:0000313" key="7">
    <source>
        <dbReference type="EMBL" id="CAD9275732.1"/>
    </source>
</evidence>